<keyword evidence="1 2" id="KW-0694">RNA-binding</keyword>
<feature type="domain" description="RRM" evidence="4">
    <location>
        <begin position="328"/>
        <end position="399"/>
    </location>
</feature>
<dbReference type="GO" id="GO:0005829">
    <property type="term" value="C:cytosol"/>
    <property type="evidence" value="ECO:0007669"/>
    <property type="project" value="TreeGrafter"/>
</dbReference>
<evidence type="ECO:0000259" key="5">
    <source>
        <dbReference type="PROSITE" id="PS50177"/>
    </source>
</evidence>
<feature type="region of interest" description="Disordered" evidence="3">
    <location>
        <begin position="206"/>
        <end position="251"/>
    </location>
</feature>
<comment type="caution">
    <text evidence="6">The sequence shown here is derived from an EMBL/GenBank/DDBJ whole genome shotgun (WGS) entry which is preliminary data.</text>
</comment>
<dbReference type="Proteomes" id="UP000696485">
    <property type="component" value="Unassembled WGS sequence"/>
</dbReference>
<dbReference type="EMBL" id="JAAAUY010001288">
    <property type="protein sequence ID" value="KAF9323438.1"/>
    <property type="molecule type" value="Genomic_DNA"/>
</dbReference>
<organism evidence="6 7">
    <name type="scientific">Podila minutissima</name>
    <dbReference type="NCBI Taxonomy" id="64525"/>
    <lineage>
        <taxon>Eukaryota</taxon>
        <taxon>Fungi</taxon>
        <taxon>Fungi incertae sedis</taxon>
        <taxon>Mucoromycota</taxon>
        <taxon>Mortierellomycotina</taxon>
        <taxon>Mortierellomycetes</taxon>
        <taxon>Mortierellales</taxon>
        <taxon>Mortierellaceae</taxon>
        <taxon>Podila</taxon>
    </lineage>
</organism>
<dbReference type="AlphaFoldDB" id="A0A9P5SA93"/>
<evidence type="ECO:0000259" key="4">
    <source>
        <dbReference type="PROSITE" id="PS50102"/>
    </source>
</evidence>
<dbReference type="SUPFAM" id="SSF54427">
    <property type="entry name" value="NTF2-like"/>
    <property type="match status" value="1"/>
</dbReference>
<dbReference type="FunFam" id="3.10.450.50:FF:000003">
    <property type="entry name" value="Nuclear transport factor 2 family protein"/>
    <property type="match status" value="1"/>
</dbReference>
<dbReference type="InterPro" id="IPR032710">
    <property type="entry name" value="NTF2-like_dom_sf"/>
</dbReference>
<feature type="compositionally biased region" description="Polar residues" evidence="3">
    <location>
        <begin position="462"/>
        <end position="472"/>
    </location>
</feature>
<protein>
    <submittedName>
        <fullName evidence="6">Uncharacterized protein</fullName>
    </submittedName>
</protein>
<evidence type="ECO:0000256" key="2">
    <source>
        <dbReference type="PROSITE-ProRule" id="PRU00176"/>
    </source>
</evidence>
<feature type="region of interest" description="Disordered" evidence="3">
    <location>
        <begin position="396"/>
        <end position="500"/>
    </location>
</feature>
<reference evidence="6" key="1">
    <citation type="journal article" date="2020" name="Fungal Divers.">
        <title>Resolving the Mortierellaceae phylogeny through synthesis of multi-gene phylogenetics and phylogenomics.</title>
        <authorList>
            <person name="Vandepol N."/>
            <person name="Liber J."/>
            <person name="Desiro A."/>
            <person name="Na H."/>
            <person name="Kennedy M."/>
            <person name="Barry K."/>
            <person name="Grigoriev I.V."/>
            <person name="Miller A.N."/>
            <person name="O'Donnell K."/>
            <person name="Stajich J.E."/>
            <person name="Bonito G."/>
        </authorList>
    </citation>
    <scope>NUCLEOTIDE SEQUENCE</scope>
    <source>
        <strain evidence="6">NVP1</strain>
    </source>
</reference>
<feature type="compositionally biased region" description="Basic and acidic residues" evidence="3">
    <location>
        <begin position="206"/>
        <end position="235"/>
    </location>
</feature>
<dbReference type="PANTHER" id="PTHR10693">
    <property type="entry name" value="RAS GTPASE-ACTIVATING PROTEIN-BINDING PROTEIN"/>
    <property type="match status" value="1"/>
</dbReference>
<dbReference type="InterPro" id="IPR018222">
    <property type="entry name" value="Nuclear_transport_factor_2_euk"/>
</dbReference>
<dbReference type="CDD" id="cd00780">
    <property type="entry name" value="NTF2"/>
    <property type="match status" value="1"/>
</dbReference>
<evidence type="ECO:0000256" key="3">
    <source>
        <dbReference type="SAM" id="MobiDB-lite"/>
    </source>
</evidence>
<keyword evidence="7" id="KW-1185">Reference proteome</keyword>
<dbReference type="GO" id="GO:1990861">
    <property type="term" value="C:Ubp3-Bre5 deubiquitination complex"/>
    <property type="evidence" value="ECO:0007669"/>
    <property type="project" value="TreeGrafter"/>
</dbReference>
<feature type="compositionally biased region" description="Low complexity" evidence="3">
    <location>
        <begin position="296"/>
        <end position="313"/>
    </location>
</feature>
<dbReference type="CDD" id="cd00590">
    <property type="entry name" value="RRM_SF"/>
    <property type="match status" value="1"/>
</dbReference>
<dbReference type="Pfam" id="PF02136">
    <property type="entry name" value="NTF2"/>
    <property type="match status" value="1"/>
</dbReference>
<evidence type="ECO:0000313" key="6">
    <source>
        <dbReference type="EMBL" id="KAF9323438.1"/>
    </source>
</evidence>
<sequence>MTSVEQAAPAPVDAQEIGAMFANEYYTFLNKEPARLHCFYSKDSTLSHGFQGEKETDVCVGQQAIKTKIGGLDFENCRVLVTNIDCQQSLGGSIIIQILGELANRGGPSQKFSQTFLLAEQPKGYYVLNDIFRYLKDDYDDEHIEGQEDEAPKTEEDAPQIQIQVEVGEPVVEDVATPVPIVVETDATKVSETIVTIDIEVPETPVDDKKADKKKIERKPDRKKDNKKEAKKDETSPSPSPSSAPENVEEAQAPVFVEPPKPEALTTWANLTAKNLTQGGTNVAPVKASVTVSTSPTPVPAPVASAPVTKSPVQKPHPHGDRPRVEYHSIYIKNVTERMTLDQLREAFTKFGTVKHLEYARVRNCAFLDFATPDAMNAALKQAHVLVGSEHVLAEERRRNNNSNGFQNRPYYNNNSNNNNNNNNNNSSNSNSNNNNININNNNNNTHQNGSVGSHIPRSEQKPFTNGHQSTQGGRGRGGHRGRGGFHNRPDTAAPTVAVK</sequence>
<dbReference type="GO" id="GO:0016579">
    <property type="term" value="P:protein deubiquitination"/>
    <property type="evidence" value="ECO:0007669"/>
    <property type="project" value="TreeGrafter"/>
</dbReference>
<gene>
    <name evidence="6" type="ORF">BG006_001442</name>
</gene>
<dbReference type="InterPro" id="IPR039539">
    <property type="entry name" value="Ras_GTPase_bind_prot"/>
</dbReference>
<dbReference type="SMART" id="SM00360">
    <property type="entry name" value="RRM"/>
    <property type="match status" value="1"/>
</dbReference>
<proteinExistence type="predicted"/>
<dbReference type="GO" id="GO:1990904">
    <property type="term" value="C:ribonucleoprotein complex"/>
    <property type="evidence" value="ECO:0007669"/>
    <property type="project" value="TreeGrafter"/>
</dbReference>
<evidence type="ECO:0000313" key="7">
    <source>
        <dbReference type="Proteomes" id="UP000696485"/>
    </source>
</evidence>
<dbReference type="Gene3D" id="3.10.450.50">
    <property type="match status" value="1"/>
</dbReference>
<dbReference type="PANTHER" id="PTHR10693:SF20">
    <property type="entry name" value="AT27578P"/>
    <property type="match status" value="1"/>
</dbReference>
<dbReference type="SUPFAM" id="SSF54928">
    <property type="entry name" value="RNA-binding domain, RBD"/>
    <property type="match status" value="1"/>
</dbReference>
<dbReference type="PROSITE" id="PS50177">
    <property type="entry name" value="NTF2_DOMAIN"/>
    <property type="match status" value="1"/>
</dbReference>
<feature type="compositionally biased region" description="Polar residues" evidence="3">
    <location>
        <begin position="401"/>
        <end position="412"/>
    </location>
</feature>
<dbReference type="GO" id="GO:0003729">
    <property type="term" value="F:mRNA binding"/>
    <property type="evidence" value="ECO:0007669"/>
    <property type="project" value="TreeGrafter"/>
</dbReference>
<feature type="region of interest" description="Disordered" evidence="3">
    <location>
        <begin position="296"/>
        <end position="323"/>
    </location>
</feature>
<dbReference type="InterPro" id="IPR012677">
    <property type="entry name" value="Nucleotide-bd_a/b_plait_sf"/>
</dbReference>
<dbReference type="Pfam" id="PF00076">
    <property type="entry name" value="RRM_1"/>
    <property type="match status" value="1"/>
</dbReference>
<dbReference type="InterPro" id="IPR000504">
    <property type="entry name" value="RRM_dom"/>
</dbReference>
<feature type="compositionally biased region" description="Low complexity" evidence="3">
    <location>
        <begin position="413"/>
        <end position="445"/>
    </location>
</feature>
<dbReference type="PROSITE" id="PS50102">
    <property type="entry name" value="RRM"/>
    <property type="match status" value="1"/>
</dbReference>
<evidence type="ECO:0000256" key="1">
    <source>
        <dbReference type="ARBA" id="ARBA00022884"/>
    </source>
</evidence>
<feature type="compositionally biased region" description="Basic residues" evidence="3">
    <location>
        <begin position="477"/>
        <end position="486"/>
    </location>
</feature>
<dbReference type="GO" id="GO:0034517">
    <property type="term" value="P:ribophagy"/>
    <property type="evidence" value="ECO:0007669"/>
    <property type="project" value="TreeGrafter"/>
</dbReference>
<dbReference type="InterPro" id="IPR002075">
    <property type="entry name" value="NTF2_dom"/>
</dbReference>
<dbReference type="InterPro" id="IPR035979">
    <property type="entry name" value="RBD_domain_sf"/>
</dbReference>
<accession>A0A9P5SA93</accession>
<name>A0A9P5SA93_9FUNG</name>
<dbReference type="Gene3D" id="3.30.70.330">
    <property type="match status" value="1"/>
</dbReference>
<feature type="domain" description="NTF2" evidence="5">
    <location>
        <begin position="17"/>
        <end position="134"/>
    </location>
</feature>